<dbReference type="Proteomes" id="UP000265520">
    <property type="component" value="Unassembled WGS sequence"/>
</dbReference>
<comment type="caution">
    <text evidence="1">The sequence shown here is derived from an EMBL/GenBank/DDBJ whole genome shotgun (WGS) entry which is preliminary data.</text>
</comment>
<accession>A0A392MYN9</accession>
<keyword evidence="1" id="KW-0418">Kinase</keyword>
<dbReference type="AlphaFoldDB" id="A0A392MYN9"/>
<sequence>MVATLTREWFEDIRKGNVSYDEIHGLIVDGFEVSWLPVVCESRCGKGTICEVVDEKSGQVKCGKRFCHYAYQTTDKCELQQQIFGYIRGKD</sequence>
<reference evidence="1 2" key="1">
    <citation type="journal article" date="2018" name="Front. Plant Sci.">
        <title>Red Clover (Trifolium pratense) and Zigzag Clover (T. medium) - A Picture of Genomic Similarities and Differences.</title>
        <authorList>
            <person name="Dluhosova J."/>
            <person name="Istvanek J."/>
            <person name="Nedelnik J."/>
            <person name="Repkova J."/>
        </authorList>
    </citation>
    <scope>NUCLEOTIDE SEQUENCE [LARGE SCALE GENOMIC DNA]</scope>
    <source>
        <strain evidence="2">cv. 10/8</strain>
        <tissue evidence="1">Leaf</tissue>
    </source>
</reference>
<evidence type="ECO:0000313" key="1">
    <source>
        <dbReference type="EMBL" id="MCH92432.1"/>
    </source>
</evidence>
<dbReference type="EMBL" id="LXQA010022675">
    <property type="protein sequence ID" value="MCH92432.1"/>
    <property type="molecule type" value="Genomic_DNA"/>
</dbReference>
<name>A0A392MYN9_9FABA</name>
<gene>
    <name evidence="1" type="ORF">A2U01_0013371</name>
</gene>
<proteinExistence type="predicted"/>
<keyword evidence="1" id="KW-0675">Receptor</keyword>
<keyword evidence="1" id="KW-0808">Transferase</keyword>
<dbReference type="GO" id="GO:0016301">
    <property type="term" value="F:kinase activity"/>
    <property type="evidence" value="ECO:0007669"/>
    <property type="project" value="UniProtKB-KW"/>
</dbReference>
<evidence type="ECO:0000313" key="2">
    <source>
        <dbReference type="Proteomes" id="UP000265520"/>
    </source>
</evidence>
<organism evidence="1 2">
    <name type="scientific">Trifolium medium</name>
    <dbReference type="NCBI Taxonomy" id="97028"/>
    <lineage>
        <taxon>Eukaryota</taxon>
        <taxon>Viridiplantae</taxon>
        <taxon>Streptophyta</taxon>
        <taxon>Embryophyta</taxon>
        <taxon>Tracheophyta</taxon>
        <taxon>Spermatophyta</taxon>
        <taxon>Magnoliopsida</taxon>
        <taxon>eudicotyledons</taxon>
        <taxon>Gunneridae</taxon>
        <taxon>Pentapetalae</taxon>
        <taxon>rosids</taxon>
        <taxon>fabids</taxon>
        <taxon>Fabales</taxon>
        <taxon>Fabaceae</taxon>
        <taxon>Papilionoideae</taxon>
        <taxon>50 kb inversion clade</taxon>
        <taxon>NPAAA clade</taxon>
        <taxon>Hologalegina</taxon>
        <taxon>IRL clade</taxon>
        <taxon>Trifolieae</taxon>
        <taxon>Trifolium</taxon>
    </lineage>
</organism>
<keyword evidence="2" id="KW-1185">Reference proteome</keyword>
<protein>
    <submittedName>
        <fullName evidence="1">Stress-induced receptor-like kinase</fullName>
    </submittedName>
</protein>